<comment type="pathway">
    <text evidence="2">Lipid metabolism; sphingolipid metabolism.</text>
</comment>
<dbReference type="STRING" id="357750.A0A2S6BVJ6"/>
<comment type="subcellular location">
    <subcellularLocation>
        <location evidence="1">Membrane</location>
        <topology evidence="1">Multi-pass membrane protein</topology>
    </subcellularLocation>
</comment>
<proteinExistence type="inferred from homology"/>
<evidence type="ECO:0000256" key="6">
    <source>
        <dbReference type="ARBA" id="ARBA00019988"/>
    </source>
</evidence>
<evidence type="ECO:0000256" key="5">
    <source>
        <dbReference type="ARBA" id="ARBA00012699"/>
    </source>
</evidence>
<keyword evidence="8" id="KW-0808">Transferase</keyword>
<comment type="caution">
    <text evidence="17">The sequence shown here is derived from an EMBL/GenBank/DDBJ whole genome shotgun (WGS) entry which is preliminary data.</text>
</comment>
<feature type="region of interest" description="Disordered" evidence="15">
    <location>
        <begin position="552"/>
        <end position="572"/>
    </location>
</feature>
<dbReference type="EC" id="2.4.1.80" evidence="5"/>
<evidence type="ECO:0000256" key="12">
    <source>
        <dbReference type="ARBA" id="ARBA00031017"/>
    </source>
</evidence>
<comment type="pathway">
    <text evidence="3">Sphingolipid metabolism.</text>
</comment>
<evidence type="ECO:0000256" key="14">
    <source>
        <dbReference type="ARBA" id="ARBA00032575"/>
    </source>
</evidence>
<dbReference type="SUPFAM" id="SSF53448">
    <property type="entry name" value="Nucleotide-diphospho-sugar transferases"/>
    <property type="match status" value="1"/>
</dbReference>
<dbReference type="InterPro" id="IPR029044">
    <property type="entry name" value="Nucleotide-diphossugar_trans"/>
</dbReference>
<evidence type="ECO:0000313" key="17">
    <source>
        <dbReference type="EMBL" id="PPJ51506.1"/>
    </source>
</evidence>
<name>A0A2S6BVJ6_9PEZI</name>
<evidence type="ECO:0000256" key="3">
    <source>
        <dbReference type="ARBA" id="ARBA00004991"/>
    </source>
</evidence>
<evidence type="ECO:0000256" key="1">
    <source>
        <dbReference type="ARBA" id="ARBA00004141"/>
    </source>
</evidence>
<keyword evidence="7" id="KW-0328">Glycosyltransferase</keyword>
<dbReference type="Pfam" id="PF13506">
    <property type="entry name" value="Glyco_transf_21"/>
    <property type="match status" value="2"/>
</dbReference>
<dbReference type="UniPathway" id="UPA00222"/>
<evidence type="ECO:0000256" key="13">
    <source>
        <dbReference type="ARBA" id="ARBA00031543"/>
    </source>
</evidence>
<evidence type="ECO:0000256" key="10">
    <source>
        <dbReference type="ARBA" id="ARBA00022989"/>
    </source>
</evidence>
<evidence type="ECO:0000256" key="7">
    <source>
        <dbReference type="ARBA" id="ARBA00022676"/>
    </source>
</evidence>
<reference evidence="18" key="1">
    <citation type="journal article" date="2017" name="bioRxiv">
        <title>Conservation of a gene cluster reveals novel cercosporin biosynthetic mechanisms and extends production to the genus Colletotrichum.</title>
        <authorList>
            <person name="de Jonge R."/>
            <person name="Ebert M.K."/>
            <person name="Huitt-Roehl C.R."/>
            <person name="Pal P."/>
            <person name="Suttle J.C."/>
            <person name="Spanner R.E."/>
            <person name="Neubauer J.D."/>
            <person name="Jurick W.M.II."/>
            <person name="Stott K.A."/>
            <person name="Secor G.A."/>
            <person name="Thomma B.P.H.J."/>
            <person name="Van de Peer Y."/>
            <person name="Townsend C.A."/>
            <person name="Bolton M.D."/>
        </authorList>
    </citation>
    <scope>NUCLEOTIDE SEQUENCE [LARGE SCALE GENOMIC DNA]</scope>
    <source>
        <strain evidence="18">CBS538.71</strain>
    </source>
</reference>
<sequence length="572" mass="64302">MFTRIAEWDGRGASARENWRNKFTSRLQAKTINIPPFLMAPVDAVAEAAGLPDHHEHSTIVLAIATACLIWYAVVLLVCAIGNIQIWRHYSSPESPADIEPSTAPHVTVIRPVKGLEPRLYDCLASTLRQNYSRDRLHVRFCISDRNDPSYAVIQRVLQDFPDHDAQLLVEEEDEVLKARAGSFGPNPKIRNMSRAYREAVGDIIWVIDCNVWVATGVVGRMVARLEGYGGKTKYKLVHQLPLVVDILGSTKGDETAGLLNADADSTSQIRTTSSASASFQEGFQRNASTIGGGRLEEAFMSSAHPKFYTAINTVAIAPCIVGKSTMFRKSHLNSLTKDAGIDYFSRNICEDHLIGDLLWKNRVPEELRGEKIGKHSQCFGDLVIQPMANMSVHEYWSRRVRWLRVRKWTVTLATWVEPGTESFLCSAYGAFAATTLPWFETVIRIPQTWSAFAIVWVASVSAWCAMDWALYRKLHSSTSIETDNDTPFFARRNKAQRPFGEWLLSWLGRESLCLPIWLWAFWGGSRVEWRGKKFWVGMDMEVHEMSGKDTEVSRISRSSSPATASGKARLD</sequence>
<dbReference type="GO" id="GO:0006679">
    <property type="term" value="P:glucosylceramide biosynthetic process"/>
    <property type="evidence" value="ECO:0007669"/>
    <property type="project" value="TreeGrafter"/>
</dbReference>
<gene>
    <name evidence="17" type="ORF">CBER1_07962</name>
</gene>
<evidence type="ECO:0000256" key="9">
    <source>
        <dbReference type="ARBA" id="ARBA00022692"/>
    </source>
</evidence>
<dbReference type="EMBL" id="PNEN01001751">
    <property type="protein sequence ID" value="PPJ51506.1"/>
    <property type="molecule type" value="Genomic_DNA"/>
</dbReference>
<feature type="transmembrane region" description="Helical" evidence="16">
    <location>
        <begin position="452"/>
        <end position="472"/>
    </location>
</feature>
<dbReference type="GO" id="GO:0008120">
    <property type="term" value="F:ceramide glucosyltransferase activity"/>
    <property type="evidence" value="ECO:0007669"/>
    <property type="project" value="UniProtKB-EC"/>
</dbReference>
<dbReference type="PANTHER" id="PTHR12726">
    <property type="entry name" value="CERAMIDE GLUCOSYLTRANSFERASE"/>
    <property type="match status" value="1"/>
</dbReference>
<dbReference type="Proteomes" id="UP000237631">
    <property type="component" value="Unassembled WGS sequence"/>
</dbReference>
<keyword evidence="11 16" id="KW-0472">Membrane</keyword>
<dbReference type="Gene3D" id="3.90.550.10">
    <property type="entry name" value="Spore Coat Polysaccharide Biosynthesis Protein SpsA, Chain A"/>
    <property type="match status" value="1"/>
</dbReference>
<dbReference type="InterPro" id="IPR025993">
    <property type="entry name" value="Ceramide_glucosylTrfase"/>
</dbReference>
<evidence type="ECO:0000256" key="11">
    <source>
        <dbReference type="ARBA" id="ARBA00023136"/>
    </source>
</evidence>
<protein>
    <recommendedName>
        <fullName evidence="6">Ceramide glucosyltransferase</fullName>
        <ecNumber evidence="5">2.4.1.80</ecNumber>
    </recommendedName>
    <alternativeName>
        <fullName evidence="13">Glucosylceramide synthase</fullName>
    </alternativeName>
    <alternativeName>
        <fullName evidence="14">UDP-glucose ceramide glucosyltransferase</fullName>
    </alternativeName>
    <alternativeName>
        <fullName evidence="12">UDP-glucose:N-acylsphingosine D-glucosyltransferase</fullName>
    </alternativeName>
</protein>
<dbReference type="GO" id="GO:0016020">
    <property type="term" value="C:membrane"/>
    <property type="evidence" value="ECO:0007669"/>
    <property type="project" value="UniProtKB-SubCell"/>
</dbReference>
<dbReference type="PANTHER" id="PTHR12726:SF0">
    <property type="entry name" value="CERAMIDE GLUCOSYLTRANSFERASE"/>
    <property type="match status" value="1"/>
</dbReference>
<evidence type="ECO:0000256" key="16">
    <source>
        <dbReference type="SAM" id="Phobius"/>
    </source>
</evidence>
<accession>A0A2S6BVJ6</accession>
<feature type="transmembrane region" description="Helical" evidence="16">
    <location>
        <begin position="60"/>
        <end position="81"/>
    </location>
</feature>
<evidence type="ECO:0000256" key="15">
    <source>
        <dbReference type="SAM" id="MobiDB-lite"/>
    </source>
</evidence>
<evidence type="ECO:0000313" key="18">
    <source>
        <dbReference type="Proteomes" id="UP000237631"/>
    </source>
</evidence>
<evidence type="ECO:0000256" key="8">
    <source>
        <dbReference type="ARBA" id="ARBA00022679"/>
    </source>
</evidence>
<keyword evidence="18" id="KW-1185">Reference proteome</keyword>
<keyword evidence="10 16" id="KW-1133">Transmembrane helix</keyword>
<evidence type="ECO:0000256" key="4">
    <source>
        <dbReference type="ARBA" id="ARBA00006739"/>
    </source>
</evidence>
<keyword evidence="9 16" id="KW-0812">Transmembrane</keyword>
<organism evidence="17 18">
    <name type="scientific">Cercospora berteroae</name>
    <dbReference type="NCBI Taxonomy" id="357750"/>
    <lineage>
        <taxon>Eukaryota</taxon>
        <taxon>Fungi</taxon>
        <taxon>Dikarya</taxon>
        <taxon>Ascomycota</taxon>
        <taxon>Pezizomycotina</taxon>
        <taxon>Dothideomycetes</taxon>
        <taxon>Dothideomycetidae</taxon>
        <taxon>Mycosphaerellales</taxon>
        <taxon>Mycosphaerellaceae</taxon>
        <taxon>Cercospora</taxon>
    </lineage>
</organism>
<evidence type="ECO:0000256" key="2">
    <source>
        <dbReference type="ARBA" id="ARBA00004760"/>
    </source>
</evidence>
<dbReference type="AlphaFoldDB" id="A0A2S6BVJ6"/>
<comment type="similarity">
    <text evidence="4">Belongs to the glycosyltransferase 2 family.</text>
</comment>
<dbReference type="OrthoDB" id="1483400at2759"/>